<dbReference type="EMBL" id="RBWX01000007">
    <property type="protein sequence ID" value="RKS91097.1"/>
    <property type="molecule type" value="Genomic_DNA"/>
</dbReference>
<reference evidence="5 7" key="2">
    <citation type="submission" date="2018-10" db="EMBL/GenBank/DDBJ databases">
        <title>Genomic Encyclopedia of Type Strains, Phase IV (KMG-IV): sequencing the most valuable type-strain genomes for metagenomic binning, comparative biology and taxonomic classification.</title>
        <authorList>
            <person name="Goeker M."/>
        </authorList>
    </citation>
    <scope>NUCLEOTIDE SEQUENCE [LARGE SCALE GENOMIC DNA]</scope>
    <source>
        <strain evidence="5 7">DSM 19791</strain>
    </source>
</reference>
<keyword evidence="4" id="KW-0378">Hydrolase</keyword>
<protein>
    <submittedName>
        <fullName evidence="4">6-aminohexanoate-cyclic-dimer hydrolase</fullName>
    </submittedName>
    <submittedName>
        <fullName evidence="5">Amidase</fullName>
    </submittedName>
</protein>
<evidence type="ECO:0000313" key="4">
    <source>
        <dbReference type="EMBL" id="BBE34018.1"/>
    </source>
</evidence>
<dbReference type="Pfam" id="PF01425">
    <property type="entry name" value="Amidase"/>
    <property type="match status" value="1"/>
</dbReference>
<dbReference type="PROSITE" id="PS00571">
    <property type="entry name" value="AMIDASES"/>
    <property type="match status" value="1"/>
</dbReference>
<feature type="domain" description="Amidase" evidence="3">
    <location>
        <begin position="53"/>
        <end position="424"/>
    </location>
</feature>
<sequence length="447" mass="47481">MRFRRREVLAALSAAPFAAKAAPLEVDDAIAARDRMQEQLNFLAAPGDVPSLPGRPFSGVPILIKDLLDVKGLPTRYGSRAYEGKPATGQSPYVDALRNAGFAIIGKCTTSEFGFLPTSEALGPGPTRNPWDTSRSTGGSSGGAAAAVAAGVVPISHGGDGGGSIRIPAACCGLFGLKPSRGRMIRVAPPPPRPVELGTQHVLTRSVRDSAMVFALTEDTVANTPIGFVSGASERPLRIGFVEESMEGIAPSDEVRAAFDATLRLLGSIGMKPQQTRWPVKRGVMHDFLTYWAEGAMMQETATPKPDLLEPFTRALAEHARRMSPAKRQEAVDGLLAASTAYNSWFDDFDVIATPVLRTTAPKLGHLAPTVPFDTLYDRLVEFAGYTPIHNAAGAPAMSVPLGWSPEGLPIGIQFAAAPGRDDVLFDLAYRLEAAQPWAGRKPPVHA</sequence>
<dbReference type="InterPro" id="IPR000120">
    <property type="entry name" value="Amidase"/>
</dbReference>
<dbReference type="GO" id="GO:0016787">
    <property type="term" value="F:hydrolase activity"/>
    <property type="evidence" value="ECO:0007669"/>
    <property type="project" value="UniProtKB-KW"/>
</dbReference>
<evidence type="ECO:0000256" key="1">
    <source>
        <dbReference type="ARBA" id="ARBA00009199"/>
    </source>
</evidence>
<dbReference type="Proteomes" id="UP000275727">
    <property type="component" value="Chromosome"/>
</dbReference>
<evidence type="ECO:0000259" key="3">
    <source>
        <dbReference type="Pfam" id="PF01425"/>
    </source>
</evidence>
<dbReference type="PANTHER" id="PTHR11895">
    <property type="entry name" value="TRANSAMIDASE"/>
    <property type="match status" value="1"/>
</dbReference>
<dbReference type="RefSeq" id="WP_121047584.1">
    <property type="nucleotide sequence ID" value="NZ_AP018711.1"/>
</dbReference>
<evidence type="ECO:0000313" key="6">
    <source>
        <dbReference type="Proteomes" id="UP000275727"/>
    </source>
</evidence>
<dbReference type="AlphaFoldDB" id="A0AAD1G0R1"/>
<accession>A0AAD1G0R1</accession>
<evidence type="ECO:0000313" key="5">
    <source>
        <dbReference type="EMBL" id="RKS91097.1"/>
    </source>
</evidence>
<evidence type="ECO:0000313" key="7">
    <source>
        <dbReference type="Proteomes" id="UP000276029"/>
    </source>
</evidence>
<dbReference type="PANTHER" id="PTHR11895:SF7">
    <property type="entry name" value="GLUTAMYL-TRNA(GLN) AMIDOTRANSFERASE SUBUNIT A, MITOCHONDRIAL"/>
    <property type="match status" value="1"/>
</dbReference>
<feature type="signal peptide" evidence="2">
    <location>
        <begin position="1"/>
        <end position="21"/>
    </location>
</feature>
<dbReference type="Gene3D" id="3.90.1300.10">
    <property type="entry name" value="Amidase signature (AS) domain"/>
    <property type="match status" value="1"/>
</dbReference>
<dbReference type="InterPro" id="IPR020556">
    <property type="entry name" value="Amidase_CS"/>
</dbReference>
<reference evidence="4 6" key="1">
    <citation type="submission" date="2018-06" db="EMBL/GenBank/DDBJ databases">
        <title>Complete Genome Sequence of the Microcystin-Degrading Bacterium Sphingosinicella microcystinivorans Strain B-9.</title>
        <authorList>
            <person name="Jin H."/>
            <person name="Nishizawa T."/>
            <person name="Guo Y."/>
            <person name="Nishizawa A."/>
            <person name="Park H."/>
            <person name="Kato H."/>
            <person name="Tsuji K."/>
            <person name="Harada K."/>
        </authorList>
    </citation>
    <scope>NUCLEOTIDE SEQUENCE [LARGE SCALE GENOMIC DNA]</scope>
    <source>
        <strain evidence="4 6">B9</strain>
    </source>
</reference>
<evidence type="ECO:0000256" key="2">
    <source>
        <dbReference type="SAM" id="SignalP"/>
    </source>
</evidence>
<name>A0AAD1G0R1_SPHMI</name>
<proteinExistence type="inferred from homology"/>
<comment type="similarity">
    <text evidence="1">Belongs to the amidase family.</text>
</comment>
<keyword evidence="7" id="KW-1185">Reference proteome</keyword>
<dbReference type="EMBL" id="AP018711">
    <property type="protein sequence ID" value="BBE34018.1"/>
    <property type="molecule type" value="Genomic_DNA"/>
</dbReference>
<dbReference type="KEGG" id="smic:SmB9_16760"/>
<organism evidence="4 6">
    <name type="scientific">Sphingosinicella microcystinivorans</name>
    <dbReference type="NCBI Taxonomy" id="335406"/>
    <lineage>
        <taxon>Bacteria</taxon>
        <taxon>Pseudomonadati</taxon>
        <taxon>Pseudomonadota</taxon>
        <taxon>Alphaproteobacteria</taxon>
        <taxon>Sphingomonadales</taxon>
        <taxon>Sphingosinicellaceae</taxon>
        <taxon>Sphingosinicella</taxon>
    </lineage>
</organism>
<dbReference type="InterPro" id="IPR036928">
    <property type="entry name" value="AS_sf"/>
</dbReference>
<dbReference type="Proteomes" id="UP000276029">
    <property type="component" value="Unassembled WGS sequence"/>
</dbReference>
<dbReference type="InterPro" id="IPR023631">
    <property type="entry name" value="Amidase_dom"/>
</dbReference>
<feature type="chain" id="PRO_5041938939" evidence="2">
    <location>
        <begin position="22"/>
        <end position="447"/>
    </location>
</feature>
<keyword evidence="2" id="KW-0732">Signal</keyword>
<dbReference type="SUPFAM" id="SSF75304">
    <property type="entry name" value="Amidase signature (AS) enzymes"/>
    <property type="match status" value="1"/>
</dbReference>
<gene>
    <name evidence="5" type="ORF">DFR51_0645</name>
    <name evidence="4" type="ORF">SmB9_16760</name>
</gene>